<dbReference type="OMA" id="YYYFGKK"/>
<dbReference type="EMBL" id="JH767141">
    <property type="protein sequence ID" value="EQC38616.1"/>
    <property type="molecule type" value="Genomic_DNA"/>
</dbReference>
<dbReference type="FunFam" id="3.40.50.300:FF:000661">
    <property type="entry name" value="calmodulin-interacting protein 111 isoform X1"/>
    <property type="match status" value="1"/>
</dbReference>
<feature type="domain" description="AAA+ ATPase" evidence="4">
    <location>
        <begin position="539"/>
        <end position="676"/>
    </location>
</feature>
<accession>T0QVC0</accession>
<dbReference type="AlphaFoldDB" id="T0QVC0"/>
<dbReference type="SUPFAM" id="SSF52540">
    <property type="entry name" value="P-loop containing nucleoside triphosphate hydrolases"/>
    <property type="match status" value="2"/>
</dbReference>
<dbReference type="InParanoid" id="T0QVC0"/>
<dbReference type="Gene3D" id="3.40.50.300">
    <property type="entry name" value="P-loop containing nucleotide triphosphate hydrolases"/>
    <property type="match status" value="2"/>
</dbReference>
<feature type="region of interest" description="Disordered" evidence="3">
    <location>
        <begin position="1"/>
        <end position="24"/>
    </location>
</feature>
<reference evidence="5 6" key="1">
    <citation type="submission" date="2012-04" db="EMBL/GenBank/DDBJ databases">
        <title>The Genome Sequence of Saprolegnia declina VS20.</title>
        <authorList>
            <consortium name="The Broad Institute Genome Sequencing Platform"/>
            <person name="Russ C."/>
            <person name="Nusbaum C."/>
            <person name="Tyler B."/>
            <person name="van West P."/>
            <person name="Dieguez-Uribeondo J."/>
            <person name="de Bruijn I."/>
            <person name="Tripathy S."/>
            <person name="Jiang R."/>
            <person name="Young S.K."/>
            <person name="Zeng Q."/>
            <person name="Gargeya S."/>
            <person name="Fitzgerald M."/>
            <person name="Haas B."/>
            <person name="Abouelleil A."/>
            <person name="Alvarado L."/>
            <person name="Arachchi H.M."/>
            <person name="Berlin A."/>
            <person name="Chapman S.B."/>
            <person name="Goldberg J."/>
            <person name="Griggs A."/>
            <person name="Gujja S."/>
            <person name="Hansen M."/>
            <person name="Howarth C."/>
            <person name="Imamovic A."/>
            <person name="Larimer J."/>
            <person name="McCowen C."/>
            <person name="Montmayeur A."/>
            <person name="Murphy C."/>
            <person name="Neiman D."/>
            <person name="Pearson M."/>
            <person name="Priest M."/>
            <person name="Roberts A."/>
            <person name="Saif S."/>
            <person name="Shea T."/>
            <person name="Sisk P."/>
            <person name="Sykes S."/>
            <person name="Wortman J."/>
            <person name="Nusbaum C."/>
            <person name="Birren B."/>
        </authorList>
    </citation>
    <scope>NUCLEOTIDE SEQUENCE [LARGE SCALE GENOMIC DNA]</scope>
    <source>
        <strain evidence="5 6">VS20</strain>
    </source>
</reference>
<proteinExistence type="predicted"/>
<dbReference type="InterPro" id="IPR027417">
    <property type="entry name" value="P-loop_NTPase"/>
</dbReference>
<dbReference type="Pfam" id="PF17862">
    <property type="entry name" value="AAA_lid_3"/>
    <property type="match status" value="2"/>
</dbReference>
<dbReference type="InterPro" id="IPR041569">
    <property type="entry name" value="AAA_lid_3"/>
</dbReference>
<dbReference type="PANTHER" id="PTHR23077">
    <property type="entry name" value="AAA-FAMILY ATPASE"/>
    <property type="match status" value="1"/>
</dbReference>
<name>T0QVC0_SAPDV</name>
<dbReference type="VEuPathDB" id="FungiDB:SDRG_04317"/>
<dbReference type="GO" id="GO:0016887">
    <property type="term" value="F:ATP hydrolysis activity"/>
    <property type="evidence" value="ECO:0007669"/>
    <property type="project" value="InterPro"/>
</dbReference>
<dbReference type="FunFam" id="3.40.50.300:FF:001985">
    <property type="entry name" value="Chromosome 9, whole genome shotgun sequence"/>
    <property type="match status" value="1"/>
</dbReference>
<evidence type="ECO:0000256" key="3">
    <source>
        <dbReference type="SAM" id="MobiDB-lite"/>
    </source>
</evidence>
<dbReference type="RefSeq" id="XP_008608208.1">
    <property type="nucleotide sequence ID" value="XM_008609986.1"/>
</dbReference>
<dbReference type="GO" id="GO:0005524">
    <property type="term" value="F:ATP binding"/>
    <property type="evidence" value="ECO:0007669"/>
    <property type="project" value="UniProtKB-KW"/>
</dbReference>
<dbReference type="CDD" id="cd19503">
    <property type="entry name" value="RecA-like_CDC48_NLV2_r1-like"/>
    <property type="match status" value="1"/>
</dbReference>
<dbReference type="GeneID" id="19945044"/>
<dbReference type="SMART" id="SM00382">
    <property type="entry name" value="AAA"/>
    <property type="match status" value="2"/>
</dbReference>
<dbReference type="CDD" id="cd19511">
    <property type="entry name" value="RecA-like_CDC48_r2-like"/>
    <property type="match status" value="1"/>
</dbReference>
<dbReference type="eggNOG" id="KOG0730">
    <property type="taxonomic scope" value="Eukaryota"/>
</dbReference>
<dbReference type="PANTHER" id="PTHR23077:SF27">
    <property type="entry name" value="ATPASE FAMILY GENE 2 PROTEIN HOMOLOG A"/>
    <property type="match status" value="1"/>
</dbReference>
<keyword evidence="6" id="KW-1185">Reference proteome</keyword>
<dbReference type="Pfam" id="PF00004">
    <property type="entry name" value="AAA"/>
    <property type="match status" value="2"/>
</dbReference>
<evidence type="ECO:0000259" key="4">
    <source>
        <dbReference type="SMART" id="SM00382"/>
    </source>
</evidence>
<keyword evidence="2" id="KW-0067">ATP-binding</keyword>
<keyword evidence="1" id="KW-0547">Nucleotide-binding</keyword>
<dbReference type="InterPro" id="IPR003959">
    <property type="entry name" value="ATPase_AAA_core"/>
</dbReference>
<dbReference type="InterPro" id="IPR050168">
    <property type="entry name" value="AAA_ATPase_domain"/>
</dbReference>
<dbReference type="GO" id="GO:0005737">
    <property type="term" value="C:cytoplasm"/>
    <property type="evidence" value="ECO:0007669"/>
    <property type="project" value="TreeGrafter"/>
</dbReference>
<feature type="compositionally biased region" description="Low complexity" evidence="3">
    <location>
        <begin position="9"/>
        <end position="24"/>
    </location>
</feature>
<evidence type="ECO:0000313" key="6">
    <source>
        <dbReference type="Proteomes" id="UP000030762"/>
    </source>
</evidence>
<organism evidence="5 6">
    <name type="scientific">Saprolegnia diclina (strain VS20)</name>
    <dbReference type="NCBI Taxonomy" id="1156394"/>
    <lineage>
        <taxon>Eukaryota</taxon>
        <taxon>Sar</taxon>
        <taxon>Stramenopiles</taxon>
        <taxon>Oomycota</taxon>
        <taxon>Saprolegniomycetes</taxon>
        <taxon>Saprolegniales</taxon>
        <taxon>Saprolegniaceae</taxon>
        <taxon>Saprolegnia</taxon>
    </lineage>
</organism>
<dbReference type="PROSITE" id="PS00674">
    <property type="entry name" value="AAA"/>
    <property type="match status" value="2"/>
</dbReference>
<gene>
    <name evidence="5" type="ORF">SDRG_04317</name>
</gene>
<sequence length="769" mass="82070">MAKNKKAKQPPATDAAKAPTKSADVAPPTRFFKLEVGRAMHGSSDPRSVQIITRINMHLADMKGHGFATGDAIVICAAGGDDGPGRALLSGLVWPSEKTKRGMVVVGSVWKDAMEQLGLDAVEVCGLYKHPHVTRVVATGITLQALPNAQGLLPSLAEKEQVLLTTYVRSMLLGAMLLENAILVLSVHGVARRFQVLTCVGKAPLSAPTATNIYVILANTATTVHWTTTANVASLTPAPAQLAQSFDAIGGLRDQIDAVRQLIEQPLVNPGLFARFGLPPPKGVLLYGPPGTGKTMIARAVAAAAKAKVFTINGPELVSKFVGESEANVRAIFQAAAAQSPALVFIDEIDALCPKRDSNVGDMERRVVATLLTCMDGLDAAPGVVVLAATNRPNALDPALRRPGRLDREIEIPIPSAADRLLILRKTLSTMPHAVSTDDLEVIAGRAHGYVGADLSALCKEAALLALRRSIEHVTVLPSDMTAAMAKIRPSALREITLDVPRVLWSEIGGQGNIKQQLKEAVEWPLQHPEAFVRMGIRPPKGILLYGPPGCSKTLTAKALATEGGMNFIAIKGPELFSKWVGESEKAIQSIFAKARAAAPSVVFFDEIDAVASSRSGGSSSSVGDRVLSQLLNELDGIEPLKKVIIVAATNRPDLIDAALMRPGRIDRVLYVGPPDALAREEILRIHTRKMPLDADVDMAALGRWTDRFSGAELAAFCREAALAAIQEDTSTRAVASRHFTTALSMITPQIDDKMLDFFAKYRDNHRGA</sequence>
<evidence type="ECO:0000313" key="5">
    <source>
        <dbReference type="EMBL" id="EQC38616.1"/>
    </source>
</evidence>
<dbReference type="STRING" id="1156394.T0QVC0"/>
<protein>
    <recommendedName>
        <fullName evidence="4">AAA+ ATPase domain-containing protein</fullName>
    </recommendedName>
</protein>
<dbReference type="InterPro" id="IPR003960">
    <property type="entry name" value="ATPase_AAA_CS"/>
</dbReference>
<evidence type="ECO:0000256" key="2">
    <source>
        <dbReference type="ARBA" id="ARBA00022840"/>
    </source>
</evidence>
<dbReference type="FunFam" id="1.10.8.60:FF:000038">
    <property type="entry name" value="spermatogenesis-associated protein 5-like protein 1"/>
    <property type="match status" value="1"/>
</dbReference>
<feature type="domain" description="AAA+ ATPase" evidence="4">
    <location>
        <begin position="280"/>
        <end position="416"/>
    </location>
</feature>
<evidence type="ECO:0000256" key="1">
    <source>
        <dbReference type="ARBA" id="ARBA00022741"/>
    </source>
</evidence>
<dbReference type="Gene3D" id="1.10.8.60">
    <property type="match status" value="2"/>
</dbReference>
<dbReference type="InterPro" id="IPR003593">
    <property type="entry name" value="AAA+_ATPase"/>
</dbReference>
<dbReference type="OrthoDB" id="27435at2759"/>
<dbReference type="Proteomes" id="UP000030762">
    <property type="component" value="Unassembled WGS sequence"/>
</dbReference>